<comment type="catalytic activity">
    <reaction evidence="5">
        <text>N(6)-(dimethylallyl)adenosine 5'-phosphate + H2O = N(6)-dimethylallyladenine + D-ribose 5-phosphate</text>
        <dbReference type="Rhea" id="RHEA:48560"/>
        <dbReference type="ChEBI" id="CHEBI:15377"/>
        <dbReference type="ChEBI" id="CHEBI:17660"/>
        <dbReference type="ChEBI" id="CHEBI:57526"/>
        <dbReference type="ChEBI" id="CHEBI:78346"/>
        <dbReference type="EC" id="3.2.2.n1"/>
    </reaction>
</comment>
<dbReference type="EMBL" id="NQVE01000169">
    <property type="protein sequence ID" value="RAL42561.1"/>
    <property type="molecule type" value="Genomic_DNA"/>
</dbReference>
<dbReference type="PANTHER" id="PTHR31223">
    <property type="entry name" value="LOG FAMILY PROTEIN YJL055W"/>
    <property type="match status" value="1"/>
</dbReference>
<evidence type="ECO:0000256" key="3">
    <source>
        <dbReference type="ARBA" id="ARBA00022712"/>
    </source>
</evidence>
<dbReference type="GO" id="GO:0005829">
    <property type="term" value="C:cytosol"/>
    <property type="evidence" value="ECO:0007669"/>
    <property type="project" value="TreeGrafter"/>
</dbReference>
<dbReference type="GO" id="GO:0016799">
    <property type="term" value="F:hydrolase activity, hydrolyzing N-glycosyl compounds"/>
    <property type="evidence" value="ECO:0007669"/>
    <property type="project" value="TreeGrafter"/>
</dbReference>
<keyword evidence="8" id="KW-1185">Reference proteome</keyword>
<dbReference type="EC" id="3.2.2.n1" evidence="2"/>
<name>A0A328DE91_9ASTE</name>
<dbReference type="SUPFAM" id="SSF102405">
    <property type="entry name" value="MCP/YpsA-like"/>
    <property type="match status" value="1"/>
</dbReference>
<evidence type="ECO:0000256" key="2">
    <source>
        <dbReference type="ARBA" id="ARBA00012205"/>
    </source>
</evidence>
<dbReference type="Gene3D" id="3.40.50.450">
    <property type="match status" value="2"/>
</dbReference>
<evidence type="ECO:0000313" key="8">
    <source>
        <dbReference type="Proteomes" id="UP000249390"/>
    </source>
</evidence>
<protein>
    <recommendedName>
        <fullName evidence="2">cytokinin riboside 5'-monophosphate phosphoribohydrolase</fullName>
        <ecNumber evidence="2">3.2.2.n1</ecNumber>
    </recommendedName>
</protein>
<dbReference type="GO" id="GO:0009691">
    <property type="term" value="P:cytokinin biosynthetic process"/>
    <property type="evidence" value="ECO:0007669"/>
    <property type="project" value="UniProtKB-KW"/>
</dbReference>
<dbReference type="InterPro" id="IPR031100">
    <property type="entry name" value="LOG_fam"/>
</dbReference>
<comment type="caution">
    <text evidence="7">The sequence shown here is derived from an EMBL/GenBank/DDBJ whole genome shotgun (WGS) entry which is preliminary data.</text>
</comment>
<comment type="similarity">
    <text evidence="1">Belongs to the LOG family.</text>
</comment>
<keyword evidence="3" id="KW-0203">Cytokinin biosynthesis</keyword>
<sequence>MQGTSRTLPYTIKSVGLLGSHAFGSNPRFMAIAVSLGRELVKQNIKLVYGGGFIPGYIALRRVYGHTYGVEHIVSSNYYKYFEMNHAVEAFIILSGGVEAIEGLFTLISRASEGLHSKPIGLLNIDGYFNNLLKFLDDANTRIDNPPYESCGLRTNPTVNCRVGDIRSGSRTAANGSGTLHGRASAVRYLGTVTHGIAYRLGVPCMPKVWFASGGTCTWKTYLAHQNGYGVRHSRPTQLRSPHSQLSLRVYLKENGEGMRELASPFIGKMKKKENKV</sequence>
<reference evidence="7 8" key="1">
    <citation type="submission" date="2018-06" db="EMBL/GenBank/DDBJ databases">
        <title>The Genome of Cuscuta australis (Dodder) Provides Insight into the Evolution of Plant Parasitism.</title>
        <authorList>
            <person name="Liu H."/>
        </authorList>
    </citation>
    <scope>NUCLEOTIDE SEQUENCE [LARGE SCALE GENOMIC DNA]</scope>
    <source>
        <strain evidence="8">cv. Yunnan</strain>
        <tissue evidence="7">Vines</tissue>
    </source>
</reference>
<dbReference type="Proteomes" id="UP000249390">
    <property type="component" value="Unassembled WGS sequence"/>
</dbReference>
<comment type="catalytic activity">
    <reaction evidence="6">
        <text>9-ribosyl-trans-zeatin 5'-phosphate + H2O = trans-zeatin + D-ribose 5-phosphate</text>
        <dbReference type="Rhea" id="RHEA:48564"/>
        <dbReference type="ChEBI" id="CHEBI:15377"/>
        <dbReference type="ChEBI" id="CHEBI:16522"/>
        <dbReference type="ChEBI" id="CHEBI:78346"/>
        <dbReference type="ChEBI" id="CHEBI:87947"/>
        <dbReference type="EC" id="3.2.2.n1"/>
    </reaction>
</comment>
<dbReference type="Pfam" id="PF03641">
    <property type="entry name" value="Lysine_decarbox"/>
    <property type="match status" value="1"/>
</dbReference>
<evidence type="ECO:0000313" key="7">
    <source>
        <dbReference type="EMBL" id="RAL42561.1"/>
    </source>
</evidence>
<proteinExistence type="inferred from homology"/>
<accession>A0A328DE91</accession>
<evidence type="ECO:0000256" key="5">
    <source>
        <dbReference type="ARBA" id="ARBA00047718"/>
    </source>
</evidence>
<dbReference type="PANTHER" id="PTHR31223:SF70">
    <property type="entry name" value="LOG FAMILY PROTEIN YJL055W"/>
    <property type="match status" value="1"/>
</dbReference>
<evidence type="ECO:0000256" key="6">
    <source>
        <dbReference type="ARBA" id="ARBA00049153"/>
    </source>
</evidence>
<organism evidence="7 8">
    <name type="scientific">Cuscuta australis</name>
    <dbReference type="NCBI Taxonomy" id="267555"/>
    <lineage>
        <taxon>Eukaryota</taxon>
        <taxon>Viridiplantae</taxon>
        <taxon>Streptophyta</taxon>
        <taxon>Embryophyta</taxon>
        <taxon>Tracheophyta</taxon>
        <taxon>Spermatophyta</taxon>
        <taxon>Magnoliopsida</taxon>
        <taxon>eudicotyledons</taxon>
        <taxon>Gunneridae</taxon>
        <taxon>Pentapetalae</taxon>
        <taxon>asterids</taxon>
        <taxon>lamiids</taxon>
        <taxon>Solanales</taxon>
        <taxon>Convolvulaceae</taxon>
        <taxon>Cuscuteae</taxon>
        <taxon>Cuscuta</taxon>
        <taxon>Cuscuta subgen. Grammica</taxon>
        <taxon>Cuscuta sect. Cleistogrammica</taxon>
    </lineage>
</organism>
<comment type="function">
    <text evidence="4">Cytokinin-activating enzyme working in the direct activation pathway. Phosphoribohydrolase that converts inactive cytokinin nucleotides to the biologically active free-base forms.</text>
</comment>
<evidence type="ECO:0000256" key="4">
    <source>
        <dbReference type="ARBA" id="ARBA00024884"/>
    </source>
</evidence>
<evidence type="ECO:0000256" key="1">
    <source>
        <dbReference type="ARBA" id="ARBA00006763"/>
    </source>
</evidence>
<gene>
    <name evidence="7" type="ORF">DM860_011179</name>
</gene>
<dbReference type="AlphaFoldDB" id="A0A328DE91"/>